<name>A0A255G1Y5_9ACTN</name>
<keyword evidence="3" id="KW-1185">Reference proteome</keyword>
<feature type="compositionally biased region" description="Polar residues" evidence="1">
    <location>
        <begin position="21"/>
        <end position="38"/>
    </location>
</feature>
<reference evidence="2 3" key="1">
    <citation type="submission" date="2017-07" db="EMBL/GenBank/DDBJ databases">
        <title>Draft whole genome sequences of clinical Proprionibacteriaceae strains.</title>
        <authorList>
            <person name="Bernier A.-M."/>
            <person name="Bernard K."/>
            <person name="Domingo M.-C."/>
        </authorList>
    </citation>
    <scope>NUCLEOTIDE SEQUENCE [LARGE SCALE GENOMIC DNA]</scope>
    <source>
        <strain evidence="2 3">NML 030167</strain>
    </source>
</reference>
<feature type="region of interest" description="Disordered" evidence="1">
    <location>
        <begin position="1"/>
        <end position="57"/>
    </location>
</feature>
<proteinExistence type="predicted"/>
<dbReference type="RefSeq" id="WP_094406447.1">
    <property type="nucleotide sequence ID" value="NZ_NMVO01000017.1"/>
</dbReference>
<feature type="region of interest" description="Disordered" evidence="1">
    <location>
        <begin position="79"/>
        <end position="108"/>
    </location>
</feature>
<evidence type="ECO:0000256" key="1">
    <source>
        <dbReference type="SAM" id="MobiDB-lite"/>
    </source>
</evidence>
<protein>
    <submittedName>
        <fullName evidence="2">Uncharacterized protein</fullName>
    </submittedName>
</protein>
<gene>
    <name evidence="2" type="ORF">CGZ94_17590</name>
</gene>
<comment type="caution">
    <text evidence="2">The sequence shown here is derived from an EMBL/GenBank/DDBJ whole genome shotgun (WGS) entry which is preliminary data.</text>
</comment>
<organism evidence="2 3">
    <name type="scientific">Enemella evansiae</name>
    <dbReference type="NCBI Taxonomy" id="2016499"/>
    <lineage>
        <taxon>Bacteria</taxon>
        <taxon>Bacillati</taxon>
        <taxon>Actinomycetota</taxon>
        <taxon>Actinomycetes</taxon>
        <taxon>Propionibacteriales</taxon>
        <taxon>Propionibacteriaceae</taxon>
        <taxon>Enemella</taxon>
    </lineage>
</organism>
<evidence type="ECO:0000313" key="3">
    <source>
        <dbReference type="Proteomes" id="UP000215896"/>
    </source>
</evidence>
<feature type="compositionally biased region" description="Polar residues" evidence="1">
    <location>
        <begin position="1"/>
        <end position="11"/>
    </location>
</feature>
<dbReference type="Proteomes" id="UP000215896">
    <property type="component" value="Unassembled WGS sequence"/>
</dbReference>
<accession>A0A255G1Y5</accession>
<evidence type="ECO:0000313" key="2">
    <source>
        <dbReference type="EMBL" id="OYO09492.1"/>
    </source>
</evidence>
<feature type="compositionally biased region" description="Polar residues" evidence="1">
    <location>
        <begin position="81"/>
        <end position="108"/>
    </location>
</feature>
<sequence>MAASNSTTSAPNRVAGARSTARPSQSSHQWEATTSAISTGARAPVRLHASGRPRASHQTPIAVISIAATPWLIRGSAIDSAPNSISTDAPTSATWATTNNAPSDNRGW</sequence>
<dbReference type="AlphaFoldDB" id="A0A255G1Y5"/>
<dbReference type="EMBL" id="NMVO01000017">
    <property type="protein sequence ID" value="OYO09492.1"/>
    <property type="molecule type" value="Genomic_DNA"/>
</dbReference>